<feature type="compositionally biased region" description="Basic residues" evidence="2">
    <location>
        <begin position="296"/>
        <end position="312"/>
    </location>
</feature>
<dbReference type="OrthoDB" id="3025672at2759"/>
<sequence length="312" mass="34810">MSATPALSFPSTTTTLSPCPPTQNAHPAHSTMSTFIRFGNHVIAPAGTTLISDPTFPSPSSTSASRPDVNEALGLALLLQEKIKDLERALAERKAHRHEMRSGVERLDKTLVSLRAQDNREGDKLAKLVKRWNKTVLPAQRRDPAFPVLAQHPARHALELPRDRDRDNVFVCPTTQAASAFNGNDERYRDSYTFTGSAWQIPQFSSPPQSPMLQHDRDSFHFTMSPEALHVENPDTDTPAKHNEDTGHRAAFSDIGNTQDVEGNNGRKRKSVDFEVDEPQKKTKKAAEQYGSGRYGTRRSLRRKNSSKSKNY</sequence>
<comment type="caution">
    <text evidence="3">The sequence shown here is derived from an EMBL/GenBank/DDBJ whole genome shotgun (WGS) entry which is preliminary data.</text>
</comment>
<reference evidence="3" key="1">
    <citation type="submission" date="2020-05" db="EMBL/GenBank/DDBJ databases">
        <title>Mycena genomes resolve the evolution of fungal bioluminescence.</title>
        <authorList>
            <person name="Tsai I.J."/>
        </authorList>
    </citation>
    <scope>NUCLEOTIDE SEQUENCE</scope>
    <source>
        <strain evidence="3">160909Yilan</strain>
    </source>
</reference>
<gene>
    <name evidence="3" type="ORF">MSAN_00537100</name>
</gene>
<dbReference type="Proteomes" id="UP000623467">
    <property type="component" value="Unassembled WGS sequence"/>
</dbReference>
<feature type="region of interest" description="Disordered" evidence="2">
    <location>
        <begin position="1"/>
        <end position="28"/>
    </location>
</feature>
<feature type="region of interest" description="Disordered" evidence="2">
    <location>
        <begin position="230"/>
        <end position="312"/>
    </location>
</feature>
<keyword evidence="4" id="KW-1185">Reference proteome</keyword>
<accession>A0A8H6ZBJ4</accession>
<evidence type="ECO:0000256" key="2">
    <source>
        <dbReference type="SAM" id="MobiDB-lite"/>
    </source>
</evidence>
<evidence type="ECO:0000256" key="1">
    <source>
        <dbReference type="SAM" id="Coils"/>
    </source>
</evidence>
<feature type="compositionally biased region" description="Basic and acidic residues" evidence="2">
    <location>
        <begin position="278"/>
        <end position="287"/>
    </location>
</feature>
<dbReference type="EMBL" id="JACAZH010000003">
    <property type="protein sequence ID" value="KAF7373281.1"/>
    <property type="molecule type" value="Genomic_DNA"/>
</dbReference>
<feature type="compositionally biased region" description="Basic and acidic residues" evidence="2">
    <location>
        <begin position="230"/>
        <end position="248"/>
    </location>
</feature>
<dbReference type="AlphaFoldDB" id="A0A8H6ZBJ4"/>
<keyword evidence="1" id="KW-0175">Coiled coil</keyword>
<evidence type="ECO:0000313" key="4">
    <source>
        <dbReference type="Proteomes" id="UP000623467"/>
    </source>
</evidence>
<organism evidence="3 4">
    <name type="scientific">Mycena sanguinolenta</name>
    <dbReference type="NCBI Taxonomy" id="230812"/>
    <lineage>
        <taxon>Eukaryota</taxon>
        <taxon>Fungi</taxon>
        <taxon>Dikarya</taxon>
        <taxon>Basidiomycota</taxon>
        <taxon>Agaricomycotina</taxon>
        <taxon>Agaricomycetes</taxon>
        <taxon>Agaricomycetidae</taxon>
        <taxon>Agaricales</taxon>
        <taxon>Marasmiineae</taxon>
        <taxon>Mycenaceae</taxon>
        <taxon>Mycena</taxon>
    </lineage>
</organism>
<feature type="coiled-coil region" evidence="1">
    <location>
        <begin position="69"/>
        <end position="99"/>
    </location>
</feature>
<evidence type="ECO:0000313" key="3">
    <source>
        <dbReference type="EMBL" id="KAF7373281.1"/>
    </source>
</evidence>
<name>A0A8H6ZBJ4_9AGAR</name>
<feature type="compositionally biased region" description="Low complexity" evidence="2">
    <location>
        <begin position="1"/>
        <end position="17"/>
    </location>
</feature>
<proteinExistence type="predicted"/>
<protein>
    <submittedName>
        <fullName evidence="3">Uncharacterized protein</fullName>
    </submittedName>
</protein>